<dbReference type="SUPFAM" id="SSF53756">
    <property type="entry name" value="UDP-Glycosyltransferase/glycogen phosphorylase"/>
    <property type="match status" value="1"/>
</dbReference>
<dbReference type="GO" id="GO:0016757">
    <property type="term" value="F:glycosyltransferase activity"/>
    <property type="evidence" value="ECO:0007669"/>
    <property type="project" value="UniProtKB-KW"/>
</dbReference>
<evidence type="ECO:0000313" key="5">
    <source>
        <dbReference type="Proteomes" id="UP000479756"/>
    </source>
</evidence>
<dbReference type="Pfam" id="PF13692">
    <property type="entry name" value="Glyco_trans_1_4"/>
    <property type="match status" value="1"/>
</dbReference>
<proteinExistence type="predicted"/>
<dbReference type="PANTHER" id="PTHR45947:SF13">
    <property type="entry name" value="TRANSFERASE"/>
    <property type="match status" value="1"/>
</dbReference>
<dbReference type="Proteomes" id="UP000479756">
    <property type="component" value="Unassembled WGS sequence"/>
</dbReference>
<comment type="caution">
    <text evidence="4">The sequence shown here is derived from an EMBL/GenBank/DDBJ whole genome shotgun (WGS) entry which is preliminary data.</text>
</comment>
<organism evidence="4 5">
    <name type="scientific">Galbitalea soli</name>
    <dbReference type="NCBI Taxonomy" id="1268042"/>
    <lineage>
        <taxon>Bacteria</taxon>
        <taxon>Bacillati</taxon>
        <taxon>Actinomycetota</taxon>
        <taxon>Actinomycetes</taxon>
        <taxon>Micrococcales</taxon>
        <taxon>Microbacteriaceae</taxon>
        <taxon>Galbitalea</taxon>
    </lineage>
</organism>
<dbReference type="InterPro" id="IPR028098">
    <property type="entry name" value="Glyco_trans_4-like_N"/>
</dbReference>
<dbReference type="AlphaFoldDB" id="A0A7C9TQH9"/>
<sequence>MRIAIVSDFFLDYIGGAQTSIQEQRQALEDEGHTVFLVSSARLPRGRRIRLRERTLEIKPAWVVPGVILPVVGARRALVAYLAEYLARERVDVVHLQTEFGLAHAMTRAARTLGIPVVHTVHTFYWQTEGWWQGLIAPLLRLGLENVTETRFSRLEFTPRATDNLLRNLTLTMAREADALVSPSDHQARDLAAAGVTAPITVIPNPVARSPRPATLLGEEQLSPPRLLWVARCEPEKRPLVFVEAALEARERSGGAFEVDFVGDGALLAQARRLVHGQPWFRFHGVLDHPAVIDLMDASALVVLTSFGFDNQPMTIAEAISRRRGVLYCDPQLGEGLAHAGHLSATPDAHGLADAIVELVGDPGALRRLSSGAVDDAATFAPRVYVDHITAAYAAARARLAEPAPRS</sequence>
<evidence type="ECO:0000259" key="3">
    <source>
        <dbReference type="Pfam" id="PF13439"/>
    </source>
</evidence>
<dbReference type="RefSeq" id="WP_163471987.1">
    <property type="nucleotide sequence ID" value="NZ_JAAGWZ010000001.1"/>
</dbReference>
<evidence type="ECO:0000256" key="2">
    <source>
        <dbReference type="ARBA" id="ARBA00022679"/>
    </source>
</evidence>
<dbReference type="CDD" id="cd03801">
    <property type="entry name" value="GT4_PimA-like"/>
    <property type="match status" value="1"/>
</dbReference>
<keyword evidence="5" id="KW-1185">Reference proteome</keyword>
<dbReference type="GO" id="GO:1901137">
    <property type="term" value="P:carbohydrate derivative biosynthetic process"/>
    <property type="evidence" value="ECO:0007669"/>
    <property type="project" value="UniProtKB-ARBA"/>
</dbReference>
<keyword evidence="1" id="KW-0328">Glycosyltransferase</keyword>
<dbReference type="Pfam" id="PF13439">
    <property type="entry name" value="Glyco_transf_4"/>
    <property type="match status" value="1"/>
</dbReference>
<reference evidence="4 5" key="1">
    <citation type="journal article" date="2014" name="Int. J. Syst. Evol. Microbiol.">
        <title>Description of Galbitalea soli gen. nov., sp. nov., and Frondihabitans sucicola sp. nov.</title>
        <authorList>
            <person name="Kim S.J."/>
            <person name="Lim J.M."/>
            <person name="Ahn J.H."/>
            <person name="Weon H.Y."/>
            <person name="Hamada M."/>
            <person name="Suzuki K."/>
            <person name="Ahn T.Y."/>
            <person name="Kwon S.W."/>
        </authorList>
    </citation>
    <scope>NUCLEOTIDE SEQUENCE [LARGE SCALE GENOMIC DNA]</scope>
    <source>
        <strain evidence="4 5">NBRC 108727</strain>
    </source>
</reference>
<evidence type="ECO:0000256" key="1">
    <source>
        <dbReference type="ARBA" id="ARBA00022676"/>
    </source>
</evidence>
<gene>
    <name evidence="4" type="ORF">G3T37_03020</name>
</gene>
<dbReference type="EMBL" id="JAAGWZ010000001">
    <property type="protein sequence ID" value="NEM90323.1"/>
    <property type="molecule type" value="Genomic_DNA"/>
</dbReference>
<keyword evidence="2 4" id="KW-0808">Transferase</keyword>
<evidence type="ECO:0000313" key="4">
    <source>
        <dbReference type="EMBL" id="NEM90323.1"/>
    </source>
</evidence>
<feature type="domain" description="Glycosyltransferase subfamily 4-like N-terminal" evidence="3">
    <location>
        <begin position="14"/>
        <end position="207"/>
    </location>
</feature>
<dbReference type="Gene3D" id="3.40.50.2000">
    <property type="entry name" value="Glycogen Phosphorylase B"/>
    <property type="match status" value="2"/>
</dbReference>
<dbReference type="PANTHER" id="PTHR45947">
    <property type="entry name" value="SULFOQUINOVOSYL TRANSFERASE SQD2"/>
    <property type="match status" value="1"/>
</dbReference>
<protein>
    <submittedName>
        <fullName evidence="4">Glycosyltransferase family 4 protein</fullName>
    </submittedName>
</protein>
<accession>A0A7C9TQH9</accession>
<name>A0A7C9TQH9_9MICO</name>
<dbReference type="InterPro" id="IPR050194">
    <property type="entry name" value="Glycosyltransferase_grp1"/>
</dbReference>